<name>A0ABW1CD17_9ACTN</name>
<gene>
    <name evidence="1" type="ORF">ACFPZ3_07035</name>
</gene>
<accession>A0ABW1CD17</accession>
<evidence type="ECO:0000313" key="2">
    <source>
        <dbReference type="Proteomes" id="UP001596058"/>
    </source>
</evidence>
<organism evidence="1 2">
    <name type="scientific">Nonomuraea insulae</name>
    <dbReference type="NCBI Taxonomy" id="1616787"/>
    <lineage>
        <taxon>Bacteria</taxon>
        <taxon>Bacillati</taxon>
        <taxon>Actinomycetota</taxon>
        <taxon>Actinomycetes</taxon>
        <taxon>Streptosporangiales</taxon>
        <taxon>Streptosporangiaceae</taxon>
        <taxon>Nonomuraea</taxon>
    </lineage>
</organism>
<comment type="caution">
    <text evidence="1">The sequence shown here is derived from an EMBL/GenBank/DDBJ whole genome shotgun (WGS) entry which is preliminary data.</text>
</comment>
<reference evidence="2" key="1">
    <citation type="journal article" date="2019" name="Int. J. Syst. Evol. Microbiol.">
        <title>The Global Catalogue of Microorganisms (GCM) 10K type strain sequencing project: providing services to taxonomists for standard genome sequencing and annotation.</title>
        <authorList>
            <consortium name="The Broad Institute Genomics Platform"/>
            <consortium name="The Broad Institute Genome Sequencing Center for Infectious Disease"/>
            <person name="Wu L."/>
            <person name="Ma J."/>
        </authorList>
    </citation>
    <scope>NUCLEOTIDE SEQUENCE [LARGE SCALE GENOMIC DNA]</scope>
    <source>
        <strain evidence="2">CCUG 53903</strain>
    </source>
</reference>
<sequence>MSPGCGARCSTPTSPRAFQPAHLANHRLLYLLLALVWEYECGGDWLHERVPGIESALATS</sequence>
<keyword evidence="2" id="KW-1185">Reference proteome</keyword>
<protein>
    <submittedName>
        <fullName evidence="1">Uncharacterized protein</fullName>
    </submittedName>
</protein>
<proteinExistence type="predicted"/>
<dbReference type="Proteomes" id="UP001596058">
    <property type="component" value="Unassembled WGS sequence"/>
</dbReference>
<dbReference type="RefSeq" id="WP_379513133.1">
    <property type="nucleotide sequence ID" value="NZ_JBHSPA010000010.1"/>
</dbReference>
<evidence type="ECO:0000313" key="1">
    <source>
        <dbReference type="EMBL" id="MFC5823599.1"/>
    </source>
</evidence>
<dbReference type="EMBL" id="JBHSPA010000010">
    <property type="protein sequence ID" value="MFC5823599.1"/>
    <property type="molecule type" value="Genomic_DNA"/>
</dbReference>